<dbReference type="InterPro" id="IPR056125">
    <property type="entry name" value="DUF7708"/>
</dbReference>
<dbReference type="PANTHER" id="PTHR10039:SF17">
    <property type="entry name" value="FUNGAL STAND N-TERMINAL GOODBYE DOMAIN-CONTAINING PROTEIN-RELATED"/>
    <property type="match status" value="1"/>
</dbReference>
<evidence type="ECO:0000313" key="4">
    <source>
        <dbReference type="EMBL" id="KAL1629220.1"/>
    </source>
</evidence>
<evidence type="ECO:0000256" key="2">
    <source>
        <dbReference type="PROSITE-ProRule" id="PRU00023"/>
    </source>
</evidence>
<gene>
    <name evidence="4" type="ORF">SLS56_005443</name>
</gene>
<feature type="repeat" description="ANK" evidence="2">
    <location>
        <begin position="1121"/>
        <end position="1153"/>
    </location>
</feature>
<protein>
    <recommendedName>
        <fullName evidence="3">NACHT domain-containing protein</fullName>
    </recommendedName>
</protein>
<dbReference type="Gene3D" id="3.40.50.300">
    <property type="entry name" value="P-loop containing nucleotide triphosphate hydrolases"/>
    <property type="match status" value="1"/>
</dbReference>
<dbReference type="Proteomes" id="UP001521116">
    <property type="component" value="Unassembled WGS sequence"/>
</dbReference>
<sequence>MSSPRNPSQQTDNIEPWLIAKENFWKGLSREQQKAFPLPRPETVKQDIDELQRNTNSKTRACLMKCSPFFEGVRSFDAVISPIAGLEPHGIGALVWGSVTICLNLIKEYTEVFTKIEDFLTGVGDQLGRLEVYKDLHKTKTPTRFSSALVRVFEKYLAFFSHVKEFLEASKFKHVKDSFGFSRHDNNKQQLVKLSMELVTAECENAVAEASVAEAQARASSSQAHGDALNRIDEKLDLVHGAVDRVQDSAERIRRAEIFSNYLVWLKHVDVDTRLKDLLRPKESVEAGAGASTSSWIFADERFKNWITPGKDSNHILWLTGDPGVGKSTLAAYVTTELQKWQPTGVAYFFCTYQNANTRTVVAILRSWIWQLLRKPRHLSKASSGHLTLPEDEYTSTQSEDPSCDVMCDVMHQLYQQRRPTTLIVDGLDECQEPLKDTAEEQDWENFFELLRDVPEEWKILLVSRPRTWFRKTLLRTLNQKSLEREIVSADNNADIETFVGQKLQSLAKSNGWDDQLTQDAARVLVDHADGMFLYVSLLCKDLDNKKPNKVRAALDNPPKGLKGFYERTMNGVNSQDEDLRDEFHAVLKWLICTFRALKLEELACALDLTPKVKEDLHWMLGSFIRIDPSTGEVLLVHASVRDYLLSPDAGLVDTTAGSDQARLIAVHREILGRCLGYLTTGDREFVLVDIHRFKSEQRMRDALEHEPFLEYAAIHWVQHLAEVSKQQKYLGESREDLDRLFLSDLSVLQWLQVFHFLFQFNFPGSNTSRYLLGGLVFRPGKQDSWQMFIQNHYKLFVDHLGWSDGGRFTRWDRFMHVRHGFNHYEIVARWYQSPTCFSGPLLAAFFNYTEVLKEMVNGGEDKDKRSSLDTTPLVWAATADSCSALQWLLDAGANKEIQYRHTGETPIFRAVRVPHAVNRRPGRYPAALLLHERGAKLKVHPDDNGWLERTVLITLIEECIDSPGAAELARAILKDDPARYEDYVRRGSVLQTASWFARPLVLEELLKDEHVRTRIDDQPRGVSAPLHDACSSNDAKTVQTLIDYGADLNLRSFLNWLTPLHAAVLSGGGTIPTLLNAGADPNLGELNDNTAVHLAAAYDVKIDVQRFLNKGFEIDRPNEKGRTALAIAIEHSNYAVASQLLDLGAEPGKVSTHLYQQHPAKLADERLDALRRKYWRPCWSFELCWRLRHAKMDVSLFSSCPPSVQESQKTLKTFPVLPIPIIARIFREAGLYETLSTRRDEKAIVDESITIHGGWDRPYVMNQPIFGAASTPVRRLILTVFGCCQNFGGQHAWSFYEAKTVQESTKRCVKWDPEVIFGHNGHQLHEKKKVLSDQHPALQHVMVVILITHRTESILNGSGKVTV</sequence>
<keyword evidence="1" id="KW-0677">Repeat</keyword>
<organism evidence="4 5">
    <name type="scientific">Neofusicoccum ribis</name>
    <dbReference type="NCBI Taxonomy" id="45134"/>
    <lineage>
        <taxon>Eukaryota</taxon>
        <taxon>Fungi</taxon>
        <taxon>Dikarya</taxon>
        <taxon>Ascomycota</taxon>
        <taxon>Pezizomycotina</taxon>
        <taxon>Dothideomycetes</taxon>
        <taxon>Dothideomycetes incertae sedis</taxon>
        <taxon>Botryosphaeriales</taxon>
        <taxon>Botryosphaeriaceae</taxon>
        <taxon>Neofusicoccum</taxon>
    </lineage>
</organism>
<dbReference type="Pfam" id="PF24883">
    <property type="entry name" value="NPHP3_N"/>
    <property type="match status" value="1"/>
</dbReference>
<evidence type="ECO:0000256" key="1">
    <source>
        <dbReference type="ARBA" id="ARBA00022737"/>
    </source>
</evidence>
<dbReference type="InterPro" id="IPR036770">
    <property type="entry name" value="Ankyrin_rpt-contain_sf"/>
</dbReference>
<dbReference type="EMBL" id="JAJVDC020000055">
    <property type="protein sequence ID" value="KAL1629220.1"/>
    <property type="molecule type" value="Genomic_DNA"/>
</dbReference>
<dbReference type="PROSITE" id="PS50297">
    <property type="entry name" value="ANK_REP_REGION"/>
    <property type="match status" value="1"/>
</dbReference>
<feature type="repeat" description="ANK" evidence="2">
    <location>
        <begin position="1022"/>
        <end position="1054"/>
    </location>
</feature>
<dbReference type="PROSITE" id="PS50088">
    <property type="entry name" value="ANK_REPEAT"/>
    <property type="match status" value="2"/>
</dbReference>
<dbReference type="PANTHER" id="PTHR10039">
    <property type="entry name" value="AMELOGENIN"/>
    <property type="match status" value="1"/>
</dbReference>
<comment type="caution">
    <text evidence="4">The sequence shown here is derived from an EMBL/GenBank/DDBJ whole genome shotgun (WGS) entry which is preliminary data.</text>
</comment>
<dbReference type="InterPro" id="IPR056884">
    <property type="entry name" value="NPHP3-like_N"/>
</dbReference>
<dbReference type="Pfam" id="PF00023">
    <property type="entry name" value="Ank"/>
    <property type="match status" value="1"/>
</dbReference>
<evidence type="ECO:0000259" key="3">
    <source>
        <dbReference type="PROSITE" id="PS50837"/>
    </source>
</evidence>
<evidence type="ECO:0000313" key="5">
    <source>
        <dbReference type="Proteomes" id="UP001521116"/>
    </source>
</evidence>
<proteinExistence type="predicted"/>
<dbReference type="Gene3D" id="1.25.40.20">
    <property type="entry name" value="Ankyrin repeat-containing domain"/>
    <property type="match status" value="1"/>
</dbReference>
<dbReference type="Pfam" id="PF12796">
    <property type="entry name" value="Ank_2"/>
    <property type="match status" value="1"/>
</dbReference>
<keyword evidence="2" id="KW-0040">ANK repeat</keyword>
<name>A0ABR3SV26_9PEZI</name>
<keyword evidence="5" id="KW-1185">Reference proteome</keyword>
<dbReference type="SUPFAM" id="SSF48403">
    <property type="entry name" value="Ankyrin repeat"/>
    <property type="match status" value="1"/>
</dbReference>
<dbReference type="SMART" id="SM00248">
    <property type="entry name" value="ANK"/>
    <property type="match status" value="6"/>
</dbReference>
<dbReference type="SUPFAM" id="SSF52540">
    <property type="entry name" value="P-loop containing nucleoside triphosphate hydrolases"/>
    <property type="match status" value="1"/>
</dbReference>
<accession>A0ABR3SV26</accession>
<dbReference type="PROSITE" id="PS50837">
    <property type="entry name" value="NACHT"/>
    <property type="match status" value="1"/>
</dbReference>
<dbReference type="InterPro" id="IPR054471">
    <property type="entry name" value="GPIID_WHD"/>
</dbReference>
<reference evidence="4 5" key="1">
    <citation type="submission" date="2024-02" db="EMBL/GenBank/DDBJ databases">
        <title>De novo assembly and annotation of 12 fungi associated with fruit tree decline syndrome in Ontario, Canada.</title>
        <authorList>
            <person name="Sulman M."/>
            <person name="Ellouze W."/>
            <person name="Ilyukhin E."/>
        </authorList>
    </citation>
    <scope>NUCLEOTIDE SEQUENCE [LARGE SCALE GENOMIC DNA]</scope>
    <source>
        <strain evidence="4 5">M1-105</strain>
    </source>
</reference>
<dbReference type="InterPro" id="IPR027417">
    <property type="entry name" value="P-loop_NTPase"/>
</dbReference>
<dbReference type="Pfam" id="PF22939">
    <property type="entry name" value="WHD_GPIID"/>
    <property type="match status" value="1"/>
</dbReference>
<feature type="domain" description="NACHT" evidence="3">
    <location>
        <begin position="315"/>
        <end position="430"/>
    </location>
</feature>
<dbReference type="Pfam" id="PF24809">
    <property type="entry name" value="DUF7708"/>
    <property type="match status" value="1"/>
</dbReference>
<dbReference type="InterPro" id="IPR007111">
    <property type="entry name" value="NACHT_NTPase"/>
</dbReference>
<dbReference type="InterPro" id="IPR002110">
    <property type="entry name" value="Ankyrin_rpt"/>
</dbReference>